<dbReference type="InterPro" id="IPR010982">
    <property type="entry name" value="Lambda_DNA-bd_dom_sf"/>
</dbReference>
<organism evidence="2 3">
    <name type="scientific">Streptococcus pseudoporcinus</name>
    <dbReference type="NCBI Taxonomy" id="361101"/>
    <lineage>
        <taxon>Bacteria</taxon>
        <taxon>Bacillati</taxon>
        <taxon>Bacillota</taxon>
        <taxon>Bacilli</taxon>
        <taxon>Lactobacillales</taxon>
        <taxon>Streptococcaceae</taxon>
        <taxon>Streptococcus</taxon>
    </lineage>
</organism>
<dbReference type="Proteomes" id="UP000304914">
    <property type="component" value="Chromosome"/>
</dbReference>
<dbReference type="RefSeq" id="WP_138067999.1">
    <property type="nucleotide sequence ID" value="NZ_LR594035.1"/>
</dbReference>
<dbReference type="STRING" id="873448.STRPO_1130"/>
<reference evidence="2 3" key="1">
    <citation type="submission" date="2019-05" db="EMBL/GenBank/DDBJ databases">
        <authorList>
            <consortium name="Pathogen Informatics"/>
        </authorList>
    </citation>
    <scope>NUCLEOTIDE SEQUENCE [LARGE SCALE GENOMIC DNA]</scope>
    <source>
        <strain evidence="2 3">NCTC5385</strain>
    </source>
</reference>
<dbReference type="GO" id="GO:0003677">
    <property type="term" value="F:DNA binding"/>
    <property type="evidence" value="ECO:0007669"/>
    <property type="project" value="UniProtKB-KW"/>
</dbReference>
<proteinExistence type="predicted"/>
<dbReference type="SMART" id="SM00530">
    <property type="entry name" value="HTH_XRE"/>
    <property type="match status" value="1"/>
</dbReference>
<dbReference type="AlphaFoldDB" id="A0A4U9XMM6"/>
<name>A0A4U9XMM6_9STRE</name>
<dbReference type="SUPFAM" id="SSF47413">
    <property type="entry name" value="lambda repressor-like DNA-binding domains"/>
    <property type="match status" value="1"/>
</dbReference>
<evidence type="ECO:0000313" key="3">
    <source>
        <dbReference type="Proteomes" id="UP000304914"/>
    </source>
</evidence>
<dbReference type="Gene3D" id="1.10.260.40">
    <property type="entry name" value="lambda repressor-like DNA-binding domains"/>
    <property type="match status" value="1"/>
</dbReference>
<feature type="domain" description="HTH cro/C1-type" evidence="1">
    <location>
        <begin position="6"/>
        <end position="63"/>
    </location>
</feature>
<sequence>MSKLTLREIRCARNFTQEELASQTGISIRTIARYEKDVSMLRRAKYEKLCLMAEILSVSVDDIFLGDDSVFVK</sequence>
<dbReference type="InterPro" id="IPR001387">
    <property type="entry name" value="Cro/C1-type_HTH"/>
</dbReference>
<protein>
    <submittedName>
        <fullName evidence="2">DNA-binding protein</fullName>
    </submittedName>
</protein>
<dbReference type="Pfam" id="PF01381">
    <property type="entry name" value="HTH_3"/>
    <property type="match status" value="1"/>
</dbReference>
<evidence type="ECO:0000313" key="2">
    <source>
        <dbReference type="EMBL" id="VTS14339.1"/>
    </source>
</evidence>
<gene>
    <name evidence="2" type="ORF">NCTC5385_00357</name>
</gene>
<dbReference type="CDD" id="cd00093">
    <property type="entry name" value="HTH_XRE"/>
    <property type="match status" value="1"/>
</dbReference>
<keyword evidence="2" id="KW-0238">DNA-binding</keyword>
<dbReference type="PROSITE" id="PS50943">
    <property type="entry name" value="HTH_CROC1"/>
    <property type="match status" value="1"/>
</dbReference>
<accession>A0A4U9XMM6</accession>
<evidence type="ECO:0000259" key="1">
    <source>
        <dbReference type="PROSITE" id="PS50943"/>
    </source>
</evidence>
<dbReference type="EMBL" id="LR594035">
    <property type="protein sequence ID" value="VTS14339.1"/>
    <property type="molecule type" value="Genomic_DNA"/>
</dbReference>